<keyword evidence="3 6" id="KW-0812">Transmembrane</keyword>
<dbReference type="PANTHER" id="PTHR21716:SF68">
    <property type="entry name" value="TRANSPORT PROTEIN YTVI-RELATED"/>
    <property type="match status" value="1"/>
</dbReference>
<dbReference type="PATRIC" id="fig|1150625.3.peg.1150"/>
<comment type="subcellular location">
    <subcellularLocation>
        <location evidence="1">Membrane</location>
        <topology evidence="1">Multi-pass membrane protein</topology>
    </subcellularLocation>
</comment>
<evidence type="ECO:0000256" key="1">
    <source>
        <dbReference type="ARBA" id="ARBA00004141"/>
    </source>
</evidence>
<keyword evidence="8" id="KW-1185">Reference proteome</keyword>
<sequence>MPKFFNRKVLTIIVTVVIITLLSLYILPISIPLISAFITALFLDPAVRVLRKRFNIKRKLSVLIVFVLFLLFSGLSLYFITTKVIGEAIQFAEEIPTYINQISDKWEIYEKDLLSASEDLPNEVVEQIQDEVGNFFNSVKSGLTNDYVNLNKISSFIGGIPNYLVNILVYLIALFLFMIDLPKIRATIYKHLTEKTADKVNFMTSRLSYVVLGFLKAQFLVSVIIFIATLLGLLWIAPEAAIVMSVVIWIVDFIPLIGSIVIMAPWFTYHFITGNIGLGTELAILATVLLIIRRTVEPKVMGRHIGLSPLATLIAMYLGLKLFGLLGFFIGPFILILFNSAKEAGIIKWNFKL</sequence>
<dbReference type="NCBIfam" id="TIGR02872">
    <property type="entry name" value="spore_ytvI"/>
    <property type="match status" value="1"/>
</dbReference>
<dbReference type="STRING" id="1150625.Q75_05485"/>
<evidence type="ECO:0000256" key="5">
    <source>
        <dbReference type="ARBA" id="ARBA00023136"/>
    </source>
</evidence>
<comment type="caution">
    <text evidence="7">The sequence shown here is derived from an EMBL/GenBank/DDBJ whole genome shotgun (WGS) entry which is preliminary data.</text>
</comment>
<organism evidence="7 8">
    <name type="scientific">Bacillus coahuilensis p1.1.43</name>
    <dbReference type="NCBI Taxonomy" id="1150625"/>
    <lineage>
        <taxon>Bacteria</taxon>
        <taxon>Bacillati</taxon>
        <taxon>Bacillota</taxon>
        <taxon>Bacilli</taxon>
        <taxon>Bacillales</taxon>
        <taxon>Bacillaceae</taxon>
        <taxon>Bacillus</taxon>
    </lineage>
</organism>
<evidence type="ECO:0000256" key="3">
    <source>
        <dbReference type="ARBA" id="ARBA00022692"/>
    </source>
</evidence>
<reference evidence="7 8" key="1">
    <citation type="journal article" date="2016" name="Front. Microbiol.">
        <title>Microevolution Analysis of Bacillus coahuilensis Unveils Differences in Phosphorus Acquisition Strategies and Their Regulation.</title>
        <authorList>
            <person name="Gomez-Lunar Z."/>
            <person name="Hernandez-Gonzalez I."/>
            <person name="Rodriguez-Torres M.D."/>
            <person name="Souza V."/>
            <person name="Olmedo-Alvarez G."/>
        </authorList>
    </citation>
    <scope>NUCLEOTIDE SEQUENCE [LARGE SCALE GENOMIC DNA]</scope>
    <source>
        <strain evidence="8">p1.1.43</strain>
    </source>
</reference>
<dbReference type="EMBL" id="LDYG01000023">
    <property type="protein sequence ID" value="KUP07310.1"/>
    <property type="molecule type" value="Genomic_DNA"/>
</dbReference>
<feature type="transmembrane region" description="Helical" evidence="6">
    <location>
        <begin position="9"/>
        <end position="27"/>
    </location>
</feature>
<dbReference type="InterPro" id="IPR002549">
    <property type="entry name" value="AI-2E-like"/>
</dbReference>
<gene>
    <name evidence="7" type="ORF">Q75_05485</name>
</gene>
<feature type="transmembrane region" description="Helical" evidence="6">
    <location>
        <begin position="312"/>
        <end position="338"/>
    </location>
</feature>
<dbReference type="GO" id="GO:0016020">
    <property type="term" value="C:membrane"/>
    <property type="evidence" value="ECO:0007669"/>
    <property type="project" value="UniProtKB-SubCell"/>
</dbReference>
<evidence type="ECO:0000256" key="2">
    <source>
        <dbReference type="ARBA" id="ARBA00009773"/>
    </source>
</evidence>
<dbReference type="PANTHER" id="PTHR21716">
    <property type="entry name" value="TRANSMEMBRANE PROTEIN"/>
    <property type="match status" value="1"/>
</dbReference>
<dbReference type="Proteomes" id="UP000074108">
    <property type="component" value="Unassembled WGS sequence"/>
</dbReference>
<dbReference type="InterPro" id="IPR014227">
    <property type="entry name" value="YtvI-like"/>
</dbReference>
<proteinExistence type="inferred from homology"/>
<protein>
    <submittedName>
        <fullName evidence="7">Membrane protein</fullName>
    </submittedName>
</protein>
<dbReference type="OrthoDB" id="9774361at2"/>
<evidence type="ECO:0000256" key="4">
    <source>
        <dbReference type="ARBA" id="ARBA00022989"/>
    </source>
</evidence>
<keyword evidence="5 6" id="KW-0472">Membrane</keyword>
<dbReference type="Pfam" id="PF01594">
    <property type="entry name" value="AI-2E_transport"/>
    <property type="match status" value="1"/>
</dbReference>
<feature type="transmembrane region" description="Helical" evidence="6">
    <location>
        <begin position="242"/>
        <end position="264"/>
    </location>
</feature>
<feature type="transmembrane region" description="Helical" evidence="6">
    <location>
        <begin position="209"/>
        <end position="236"/>
    </location>
</feature>
<dbReference type="RefSeq" id="WP_059350686.1">
    <property type="nucleotide sequence ID" value="NZ_LDYG01000023.1"/>
</dbReference>
<comment type="similarity">
    <text evidence="2">Belongs to the autoinducer-2 exporter (AI-2E) (TC 2.A.86) family.</text>
</comment>
<feature type="transmembrane region" description="Helical" evidence="6">
    <location>
        <begin position="62"/>
        <end position="81"/>
    </location>
</feature>
<evidence type="ECO:0000313" key="8">
    <source>
        <dbReference type="Proteomes" id="UP000074108"/>
    </source>
</evidence>
<dbReference type="AlphaFoldDB" id="A0A147K9T3"/>
<feature type="transmembrane region" description="Helical" evidence="6">
    <location>
        <begin position="271"/>
        <end position="292"/>
    </location>
</feature>
<accession>A0A147K9T3</accession>
<evidence type="ECO:0000313" key="7">
    <source>
        <dbReference type="EMBL" id="KUP07310.1"/>
    </source>
</evidence>
<feature type="transmembrane region" description="Helical" evidence="6">
    <location>
        <begin position="163"/>
        <end position="181"/>
    </location>
</feature>
<evidence type="ECO:0000256" key="6">
    <source>
        <dbReference type="SAM" id="Phobius"/>
    </source>
</evidence>
<dbReference type="GO" id="GO:0055085">
    <property type="term" value="P:transmembrane transport"/>
    <property type="evidence" value="ECO:0007669"/>
    <property type="project" value="TreeGrafter"/>
</dbReference>
<keyword evidence="4 6" id="KW-1133">Transmembrane helix</keyword>
<name>A0A147K9T3_9BACI</name>